<reference evidence="2" key="1">
    <citation type="journal article" date="2019" name="Int. J. Syst. Evol. Microbiol.">
        <title>The Global Catalogue of Microorganisms (GCM) 10K type strain sequencing project: providing services to taxonomists for standard genome sequencing and annotation.</title>
        <authorList>
            <consortium name="The Broad Institute Genomics Platform"/>
            <consortium name="The Broad Institute Genome Sequencing Center for Infectious Disease"/>
            <person name="Wu L."/>
            <person name="Ma J."/>
        </authorList>
    </citation>
    <scope>NUCLEOTIDE SEQUENCE [LARGE SCALE GENOMIC DNA]</scope>
    <source>
        <strain evidence="2">CGMCC 4.7277</strain>
    </source>
</reference>
<sequence length="67" mass="7797">MLRLQALFFAGFCKRSVQSVAKRCLVYRHEVLSYGTVRRWATHAVRITPDDAVVTTPYSHLREEDDE</sequence>
<name>A0ABW0QD99_9BURK</name>
<proteinExistence type="predicted"/>
<evidence type="ECO:0000313" key="2">
    <source>
        <dbReference type="Proteomes" id="UP001596084"/>
    </source>
</evidence>
<protein>
    <recommendedName>
        <fullName evidence="3">Transposase</fullName>
    </recommendedName>
</protein>
<accession>A0ABW0QD99</accession>
<dbReference type="EMBL" id="JBHSMX010000057">
    <property type="protein sequence ID" value="MFC5522765.1"/>
    <property type="molecule type" value="Genomic_DNA"/>
</dbReference>
<organism evidence="1 2">
    <name type="scientific">Polaromonas jejuensis</name>
    <dbReference type="NCBI Taxonomy" id="457502"/>
    <lineage>
        <taxon>Bacteria</taxon>
        <taxon>Pseudomonadati</taxon>
        <taxon>Pseudomonadota</taxon>
        <taxon>Betaproteobacteria</taxon>
        <taxon>Burkholderiales</taxon>
        <taxon>Comamonadaceae</taxon>
        <taxon>Polaromonas</taxon>
    </lineage>
</organism>
<dbReference type="RefSeq" id="WP_157090433.1">
    <property type="nucleotide sequence ID" value="NZ_JBHSMX010000057.1"/>
</dbReference>
<comment type="caution">
    <text evidence="1">The sequence shown here is derived from an EMBL/GenBank/DDBJ whole genome shotgun (WGS) entry which is preliminary data.</text>
</comment>
<keyword evidence="2" id="KW-1185">Reference proteome</keyword>
<gene>
    <name evidence="1" type="ORF">ACFPP7_17895</name>
</gene>
<dbReference type="Proteomes" id="UP001596084">
    <property type="component" value="Unassembled WGS sequence"/>
</dbReference>
<evidence type="ECO:0008006" key="3">
    <source>
        <dbReference type="Google" id="ProtNLM"/>
    </source>
</evidence>
<evidence type="ECO:0000313" key="1">
    <source>
        <dbReference type="EMBL" id="MFC5522765.1"/>
    </source>
</evidence>